<dbReference type="Gene3D" id="1.10.238.160">
    <property type="match status" value="1"/>
</dbReference>
<dbReference type="EMBL" id="BJZP01000050">
    <property type="protein sequence ID" value="GEO87531.1"/>
    <property type="molecule type" value="Genomic_DNA"/>
</dbReference>
<reference evidence="1 2" key="1">
    <citation type="submission" date="2019-07" db="EMBL/GenBank/DDBJ databases">
        <title>Whole genome shotgun sequence of Rhizobium naphthalenivorans NBRC 107585.</title>
        <authorList>
            <person name="Hosoyama A."/>
            <person name="Uohara A."/>
            <person name="Ohji S."/>
            <person name="Ichikawa N."/>
        </authorList>
    </citation>
    <scope>NUCLEOTIDE SEQUENCE [LARGE SCALE GENOMIC DNA]</scope>
    <source>
        <strain evidence="1 2">NBRC 107585</strain>
    </source>
</reference>
<organism evidence="1 2">
    <name type="scientific">Ciceribacter naphthalenivorans</name>
    <dbReference type="NCBI Taxonomy" id="1118451"/>
    <lineage>
        <taxon>Bacteria</taxon>
        <taxon>Pseudomonadati</taxon>
        <taxon>Pseudomonadota</taxon>
        <taxon>Alphaproteobacteria</taxon>
        <taxon>Hyphomicrobiales</taxon>
        <taxon>Rhizobiaceae</taxon>
        <taxon>Ciceribacter</taxon>
    </lineage>
</organism>
<gene>
    <name evidence="1" type="ORF">RNA01_44630</name>
</gene>
<keyword evidence="2" id="KW-1185">Reference proteome</keyword>
<sequence>MHHDDPLLRLPQVIGPDGLLPISRSAFYAGIKTGRFPKPIHLGPRTSAWPKSAIIAVIEDAKRDG</sequence>
<dbReference type="Pfam" id="PF05930">
    <property type="entry name" value="Phage_AlpA"/>
    <property type="match status" value="1"/>
</dbReference>
<name>A0A512HQ10_9HYPH</name>
<evidence type="ECO:0000313" key="1">
    <source>
        <dbReference type="EMBL" id="GEO87531.1"/>
    </source>
</evidence>
<evidence type="ECO:0000313" key="2">
    <source>
        <dbReference type="Proteomes" id="UP000321717"/>
    </source>
</evidence>
<dbReference type="Proteomes" id="UP000321717">
    <property type="component" value="Unassembled WGS sequence"/>
</dbReference>
<accession>A0A512HQ10</accession>
<proteinExistence type="predicted"/>
<comment type="caution">
    <text evidence="1">The sequence shown here is derived from an EMBL/GenBank/DDBJ whole genome shotgun (WGS) entry which is preliminary data.</text>
</comment>
<protein>
    <submittedName>
        <fullName evidence="1">Uncharacterized protein</fullName>
    </submittedName>
</protein>
<dbReference type="InterPro" id="IPR010260">
    <property type="entry name" value="AlpA"/>
</dbReference>
<dbReference type="AlphaFoldDB" id="A0A512HQ10"/>